<accession>A0ABS5PFA7</accession>
<reference evidence="1 2" key="1">
    <citation type="journal article" date="2018" name="Int. J. Syst. Evol. Microbiol.">
        <title>Flavobacterium chryseum sp. nov. and Flavobacterium psychroterrae sp. nov., novel environmental bacteria isolated from Antarctica.</title>
        <authorList>
            <person name="Kralova S."/>
            <person name="Svec P."/>
            <person name="Busse H.J."/>
            <person name="Stankova E."/>
            <person name="Vaczi P."/>
            <person name="Sedlacek I."/>
        </authorList>
    </citation>
    <scope>NUCLEOTIDE SEQUENCE [LARGE SCALE GENOMIC DNA]</scope>
    <source>
        <strain evidence="1 2">CCM 8827</strain>
    </source>
</reference>
<name>A0ABS5PFA7_9FLAO</name>
<dbReference type="Proteomes" id="UP000722625">
    <property type="component" value="Unassembled WGS sequence"/>
</dbReference>
<protein>
    <submittedName>
        <fullName evidence="1">Uncharacterized protein</fullName>
    </submittedName>
</protein>
<proteinExistence type="predicted"/>
<evidence type="ECO:0000313" key="1">
    <source>
        <dbReference type="EMBL" id="MBS7232950.1"/>
    </source>
</evidence>
<dbReference type="EMBL" id="JAGYVZ010000019">
    <property type="protein sequence ID" value="MBS7232950.1"/>
    <property type="molecule type" value="Genomic_DNA"/>
</dbReference>
<organism evidence="1 2">
    <name type="scientific">Flavobacterium psychroterrae</name>
    <dbReference type="NCBI Taxonomy" id="2133767"/>
    <lineage>
        <taxon>Bacteria</taxon>
        <taxon>Pseudomonadati</taxon>
        <taxon>Bacteroidota</taxon>
        <taxon>Flavobacteriia</taxon>
        <taxon>Flavobacteriales</taxon>
        <taxon>Flavobacteriaceae</taxon>
        <taxon>Flavobacterium</taxon>
    </lineage>
</organism>
<evidence type="ECO:0000313" key="2">
    <source>
        <dbReference type="Proteomes" id="UP000722625"/>
    </source>
</evidence>
<gene>
    <name evidence="1" type="ORF">KHA90_18170</name>
</gene>
<dbReference type="RefSeq" id="WP_213304127.1">
    <property type="nucleotide sequence ID" value="NZ_JAGYVZ010000019.1"/>
</dbReference>
<keyword evidence="2" id="KW-1185">Reference proteome</keyword>
<sequence length="51" mass="6122">MGDTIKLATYNKFRDDNKILIDEFEKIKDSIHFKAVRGKKESFYVVKKINW</sequence>
<comment type="caution">
    <text evidence="1">The sequence shown here is derived from an EMBL/GenBank/DDBJ whole genome shotgun (WGS) entry which is preliminary data.</text>
</comment>